<dbReference type="NCBIfam" id="NF002114">
    <property type="entry name" value="PRK00951.2-4"/>
    <property type="match status" value="1"/>
</dbReference>
<evidence type="ECO:0000256" key="4">
    <source>
        <dbReference type="ARBA" id="ARBA00023102"/>
    </source>
</evidence>
<comment type="subcellular location">
    <subcellularLocation>
        <location evidence="6 7">Cytoplasm</location>
    </subcellularLocation>
</comment>
<dbReference type="InterPro" id="IPR020565">
    <property type="entry name" value="ImidazoleglycerP_deHydtase_CS"/>
</dbReference>
<dbReference type="Pfam" id="PF00475">
    <property type="entry name" value="IGPD"/>
    <property type="match status" value="1"/>
</dbReference>
<dbReference type="InterPro" id="IPR000807">
    <property type="entry name" value="ImidazoleglycerolP_deHydtase"/>
</dbReference>
<dbReference type="GO" id="GO:0004424">
    <property type="term" value="F:imidazoleglycerol-phosphate dehydratase activity"/>
    <property type="evidence" value="ECO:0007669"/>
    <property type="project" value="UniProtKB-UniRule"/>
</dbReference>
<dbReference type="FunFam" id="3.30.230.40:FF:000003">
    <property type="entry name" value="Imidazoleglycerol-phosphate dehydratase HisB"/>
    <property type="match status" value="1"/>
</dbReference>
<dbReference type="AlphaFoldDB" id="A0A943I2V7"/>
<evidence type="ECO:0000256" key="2">
    <source>
        <dbReference type="ARBA" id="ARBA00016664"/>
    </source>
</evidence>
<proteinExistence type="inferred from homology"/>
<dbReference type="EMBL" id="JAGZCZ010000011">
    <property type="protein sequence ID" value="MBS5520339.1"/>
    <property type="molecule type" value="Genomic_DNA"/>
</dbReference>
<dbReference type="GO" id="GO:0005737">
    <property type="term" value="C:cytoplasm"/>
    <property type="evidence" value="ECO:0007669"/>
    <property type="project" value="UniProtKB-SubCell"/>
</dbReference>
<comment type="pathway">
    <text evidence="1 6 7">Amino-acid biosynthesis; L-histidine biosynthesis; L-histidine from 5-phospho-alpha-D-ribose 1-diphosphate: step 6/9.</text>
</comment>
<name>A0A943I2V7_9FIRM</name>
<comment type="catalytic activity">
    <reaction evidence="6 7">
        <text>D-erythro-1-(imidazol-4-yl)glycerol 3-phosphate = 3-(imidazol-4-yl)-2-oxopropyl phosphate + H2O</text>
        <dbReference type="Rhea" id="RHEA:11040"/>
        <dbReference type="ChEBI" id="CHEBI:15377"/>
        <dbReference type="ChEBI" id="CHEBI:57766"/>
        <dbReference type="ChEBI" id="CHEBI:58278"/>
        <dbReference type="EC" id="4.2.1.19"/>
    </reaction>
</comment>
<gene>
    <name evidence="6 8" type="primary">hisB</name>
    <name evidence="8" type="ORF">KHX13_08515</name>
</gene>
<accession>A0A943I2V7</accession>
<evidence type="ECO:0000313" key="8">
    <source>
        <dbReference type="EMBL" id="MBS5520339.1"/>
    </source>
</evidence>
<keyword evidence="4 6" id="KW-0368">Histidine biosynthesis</keyword>
<evidence type="ECO:0000313" key="9">
    <source>
        <dbReference type="Proteomes" id="UP000754226"/>
    </source>
</evidence>
<dbReference type="PANTHER" id="PTHR23133">
    <property type="entry name" value="IMIDAZOLEGLYCEROL-PHOSPHATE DEHYDRATASE HIS7"/>
    <property type="match status" value="1"/>
</dbReference>
<sequence>MRDSTVHRRTKETDVTVTLELDGTGEADIDTGVGFLNHMLTLFAVHGHFDLTVRATGDLDVDCHHTVEDVALTLGEALRKALGDKVGIHRYGSMLLPMDEALAEVILDISGRPYLVWHADIPRVSLGLFDTEMGEDFFRALSVQSGMTLHINVPYGRNTHHMLEAIFKGFGRALSEAVAIDPRVHGIMSSKGAL</sequence>
<evidence type="ECO:0000256" key="5">
    <source>
        <dbReference type="ARBA" id="ARBA00023239"/>
    </source>
</evidence>
<keyword evidence="3 6" id="KW-0028">Amino-acid biosynthesis</keyword>
<evidence type="ECO:0000256" key="6">
    <source>
        <dbReference type="HAMAP-Rule" id="MF_00076"/>
    </source>
</evidence>
<dbReference type="FunFam" id="3.30.230.40:FF:000001">
    <property type="entry name" value="Imidazoleglycerol-phosphate dehydratase HisB"/>
    <property type="match status" value="1"/>
</dbReference>
<evidence type="ECO:0000256" key="3">
    <source>
        <dbReference type="ARBA" id="ARBA00022605"/>
    </source>
</evidence>
<organism evidence="8 9">
    <name type="scientific">Acidaminococcus intestini</name>
    <dbReference type="NCBI Taxonomy" id="187327"/>
    <lineage>
        <taxon>Bacteria</taxon>
        <taxon>Bacillati</taxon>
        <taxon>Bacillota</taxon>
        <taxon>Negativicutes</taxon>
        <taxon>Acidaminococcales</taxon>
        <taxon>Acidaminococcaceae</taxon>
        <taxon>Acidaminococcus</taxon>
    </lineage>
</organism>
<dbReference type="PROSITE" id="PS00954">
    <property type="entry name" value="IGP_DEHYDRATASE_1"/>
    <property type="match status" value="1"/>
</dbReference>
<dbReference type="Gene3D" id="3.30.230.40">
    <property type="entry name" value="Imidazole glycerol phosphate dehydratase, domain 1"/>
    <property type="match status" value="2"/>
</dbReference>
<reference evidence="8" key="1">
    <citation type="submission" date="2021-02" db="EMBL/GenBank/DDBJ databases">
        <title>Infant gut strain persistence is associated with maternal origin, phylogeny, and functional potential including surface adhesion and iron acquisition.</title>
        <authorList>
            <person name="Lou Y.C."/>
        </authorList>
    </citation>
    <scope>NUCLEOTIDE SEQUENCE</scope>
    <source>
        <strain evidence="8">L3_106_000M1_dasL3_106_000M1_concoct_15</strain>
    </source>
</reference>
<comment type="similarity">
    <text evidence="6 7">Belongs to the imidazoleglycerol-phosphate dehydratase family.</text>
</comment>
<protein>
    <recommendedName>
        <fullName evidence="2 6">Imidazoleglycerol-phosphate dehydratase</fullName>
        <shortName evidence="6">IGPD</shortName>
        <ecNumber evidence="6 7">4.2.1.19</ecNumber>
    </recommendedName>
</protein>
<dbReference type="PROSITE" id="PS00955">
    <property type="entry name" value="IGP_DEHYDRATASE_2"/>
    <property type="match status" value="1"/>
</dbReference>
<keyword evidence="6" id="KW-0963">Cytoplasm</keyword>
<evidence type="ECO:0000256" key="7">
    <source>
        <dbReference type="RuleBase" id="RU000599"/>
    </source>
</evidence>
<dbReference type="NCBIfam" id="NF002111">
    <property type="entry name" value="PRK00951.2-1"/>
    <property type="match status" value="1"/>
</dbReference>
<dbReference type="PANTHER" id="PTHR23133:SF2">
    <property type="entry name" value="IMIDAZOLEGLYCEROL-PHOSPHATE DEHYDRATASE"/>
    <property type="match status" value="1"/>
</dbReference>
<dbReference type="InterPro" id="IPR020568">
    <property type="entry name" value="Ribosomal_Su5_D2-typ_SF"/>
</dbReference>
<dbReference type="CDD" id="cd07914">
    <property type="entry name" value="IGPD"/>
    <property type="match status" value="1"/>
</dbReference>
<dbReference type="SUPFAM" id="SSF54211">
    <property type="entry name" value="Ribosomal protein S5 domain 2-like"/>
    <property type="match status" value="2"/>
</dbReference>
<dbReference type="HAMAP" id="MF_00076">
    <property type="entry name" value="HisB"/>
    <property type="match status" value="1"/>
</dbReference>
<comment type="caution">
    <text evidence="8">The sequence shown here is derived from an EMBL/GenBank/DDBJ whole genome shotgun (WGS) entry which is preliminary data.</text>
</comment>
<evidence type="ECO:0000256" key="1">
    <source>
        <dbReference type="ARBA" id="ARBA00005047"/>
    </source>
</evidence>
<dbReference type="EC" id="4.2.1.19" evidence="6 7"/>
<dbReference type="Proteomes" id="UP000754226">
    <property type="component" value="Unassembled WGS sequence"/>
</dbReference>
<keyword evidence="5 6" id="KW-0456">Lyase</keyword>
<dbReference type="InterPro" id="IPR038494">
    <property type="entry name" value="IGPD_sf"/>
</dbReference>
<dbReference type="GO" id="GO:0000105">
    <property type="term" value="P:L-histidine biosynthetic process"/>
    <property type="evidence" value="ECO:0007669"/>
    <property type="project" value="UniProtKB-UniRule"/>
</dbReference>